<protein>
    <submittedName>
        <fullName evidence="11">Zinc finger protein 622</fullName>
    </submittedName>
</protein>
<dbReference type="GO" id="GO:0042273">
    <property type="term" value="P:ribosomal large subunit biogenesis"/>
    <property type="evidence" value="ECO:0007669"/>
    <property type="project" value="TreeGrafter"/>
</dbReference>
<keyword evidence="6" id="KW-0863">Zinc-finger</keyword>
<dbReference type="Proteomes" id="UP000053268">
    <property type="component" value="Unassembled WGS sequence"/>
</dbReference>
<dbReference type="PANTHER" id="PTHR13182:SF8">
    <property type="entry name" value="CYTOPLASMIC 60S SUBUNIT BIOGENESIS FACTOR ZNF622"/>
    <property type="match status" value="1"/>
</dbReference>
<keyword evidence="7" id="KW-0862">Zinc</keyword>
<evidence type="ECO:0000313" key="11">
    <source>
        <dbReference type="EMBL" id="KPI93269.1"/>
    </source>
</evidence>
<name>A0A194PKL0_PAPXU</name>
<feature type="compositionally biased region" description="Basic and acidic residues" evidence="9">
    <location>
        <begin position="93"/>
        <end position="114"/>
    </location>
</feature>
<comment type="subcellular location">
    <subcellularLocation>
        <location evidence="1">Cytoplasm</location>
    </subcellularLocation>
</comment>
<evidence type="ECO:0000256" key="1">
    <source>
        <dbReference type="ARBA" id="ARBA00004496"/>
    </source>
</evidence>
<dbReference type="PROSITE" id="PS00028">
    <property type="entry name" value="ZINC_FINGER_C2H2_1"/>
    <property type="match status" value="2"/>
</dbReference>
<dbReference type="GO" id="GO:0030687">
    <property type="term" value="C:preribosome, large subunit precursor"/>
    <property type="evidence" value="ECO:0007669"/>
    <property type="project" value="TreeGrafter"/>
</dbReference>
<gene>
    <name evidence="11" type="ORF">RR46_10529</name>
</gene>
<feature type="domain" description="C2H2-type" evidence="10">
    <location>
        <begin position="69"/>
        <end position="91"/>
    </location>
</feature>
<evidence type="ECO:0000256" key="5">
    <source>
        <dbReference type="ARBA" id="ARBA00022737"/>
    </source>
</evidence>
<dbReference type="Pfam" id="PF12756">
    <property type="entry name" value="zf-C2H2_2"/>
    <property type="match status" value="1"/>
</dbReference>
<evidence type="ECO:0000256" key="9">
    <source>
        <dbReference type="SAM" id="MobiDB-lite"/>
    </source>
</evidence>
<evidence type="ECO:0000313" key="12">
    <source>
        <dbReference type="Proteomes" id="UP000053268"/>
    </source>
</evidence>
<dbReference type="InterPro" id="IPR003604">
    <property type="entry name" value="Matrin/U1-like-C_Znf_C2H2"/>
</dbReference>
<keyword evidence="3" id="KW-0690">Ribosome biogenesis</keyword>
<keyword evidence="12" id="KW-1185">Reference proteome</keyword>
<dbReference type="PANTHER" id="PTHR13182">
    <property type="entry name" value="ZINC FINGER PROTEIN 622"/>
    <property type="match status" value="1"/>
</dbReference>
<dbReference type="InterPro" id="IPR022755">
    <property type="entry name" value="Znf_C2H2_jaz"/>
</dbReference>
<keyword evidence="4" id="KW-0479">Metal-binding</keyword>
<comment type="similarity">
    <text evidence="8">Belongs to the REI1 family.</text>
</comment>
<dbReference type="InterPro" id="IPR013087">
    <property type="entry name" value="Znf_C2H2_type"/>
</dbReference>
<dbReference type="GO" id="GO:0008270">
    <property type="term" value="F:zinc ion binding"/>
    <property type="evidence" value="ECO:0007669"/>
    <property type="project" value="UniProtKB-KW"/>
</dbReference>
<proteinExistence type="inferred from homology"/>
<dbReference type="Pfam" id="PF12171">
    <property type="entry name" value="zf-C2H2_jaz"/>
    <property type="match status" value="1"/>
</dbReference>
<dbReference type="InterPro" id="IPR041661">
    <property type="entry name" value="ZN622/Rei1/Reh1_Znf-C2H2"/>
</dbReference>
<evidence type="ECO:0000256" key="2">
    <source>
        <dbReference type="ARBA" id="ARBA00022490"/>
    </source>
</evidence>
<dbReference type="SUPFAM" id="SSF57667">
    <property type="entry name" value="beta-beta-alpha zinc fingers"/>
    <property type="match status" value="2"/>
</dbReference>
<feature type="region of interest" description="Disordered" evidence="9">
    <location>
        <begin position="86"/>
        <end position="114"/>
    </location>
</feature>
<sequence length="442" mass="51342">MPDSYTCITCQVLFKTADLQREHYKLDWHRYNLKRKVASIPPVTLEEFEQRAKEHKESAEAIRDESAYCRCCSKLFNTKNAYNNHLNSKKHKQAEEKSIKEGNDDHSNHSDTDSFVKIDNVDKLPIKNEPEKFVVVKPVGSGDEDIETDSEIEELDSDEWDECRIKESDSLIKPRDCLFCTHHSKNMVKNLKHMSEAHSFFIPDVEYCVDVKGLLLYLGEKISQGYMCLWCNETGRTFYSLEAARGHMIDKGHCKMLHEGLALAEYADFYDYSSSYPDHKEGEENMDVDNEVEEPANLEESDYQLVLPSGVVVGHRSLMRYYKQNLTHNSQVLVKKSDRKLHRLLGVYKALGWAPKEQALAAKYYKQNLTHNSQVLVKKSDRKLHRLLGVYKALGWAPKEQALAAKKARDIHFMKRVQAKWQMKLSLKANKFQKHYRPQVNF</sequence>
<keyword evidence="2" id="KW-0963">Cytoplasm</keyword>
<dbReference type="SMART" id="SM00355">
    <property type="entry name" value="ZnF_C2H2"/>
    <property type="match status" value="4"/>
</dbReference>
<dbReference type="InterPro" id="IPR036236">
    <property type="entry name" value="Znf_C2H2_sf"/>
</dbReference>
<dbReference type="GO" id="GO:0003676">
    <property type="term" value="F:nucleic acid binding"/>
    <property type="evidence" value="ECO:0007669"/>
    <property type="project" value="InterPro"/>
</dbReference>
<evidence type="ECO:0000256" key="4">
    <source>
        <dbReference type="ARBA" id="ARBA00022723"/>
    </source>
</evidence>
<organism evidence="11 12">
    <name type="scientific">Papilio xuthus</name>
    <name type="common">Asian swallowtail butterfly</name>
    <dbReference type="NCBI Taxonomy" id="66420"/>
    <lineage>
        <taxon>Eukaryota</taxon>
        <taxon>Metazoa</taxon>
        <taxon>Ecdysozoa</taxon>
        <taxon>Arthropoda</taxon>
        <taxon>Hexapoda</taxon>
        <taxon>Insecta</taxon>
        <taxon>Pterygota</taxon>
        <taxon>Neoptera</taxon>
        <taxon>Endopterygota</taxon>
        <taxon>Lepidoptera</taxon>
        <taxon>Glossata</taxon>
        <taxon>Ditrysia</taxon>
        <taxon>Papilionoidea</taxon>
        <taxon>Papilionidae</taxon>
        <taxon>Papilioninae</taxon>
        <taxon>Papilio</taxon>
    </lineage>
</organism>
<evidence type="ECO:0000256" key="8">
    <source>
        <dbReference type="ARBA" id="ARBA00034126"/>
    </source>
</evidence>
<dbReference type="GO" id="GO:0005737">
    <property type="term" value="C:cytoplasm"/>
    <property type="evidence" value="ECO:0007669"/>
    <property type="project" value="UniProtKB-SubCell"/>
</dbReference>
<dbReference type="InterPro" id="IPR040025">
    <property type="entry name" value="Znf622/Rei1/Reh1"/>
</dbReference>
<evidence type="ECO:0000259" key="10">
    <source>
        <dbReference type="PROSITE" id="PS00028"/>
    </source>
</evidence>
<accession>A0A194PKL0</accession>
<evidence type="ECO:0000256" key="7">
    <source>
        <dbReference type="ARBA" id="ARBA00022833"/>
    </source>
</evidence>
<evidence type="ECO:0000256" key="3">
    <source>
        <dbReference type="ARBA" id="ARBA00022517"/>
    </source>
</evidence>
<feature type="domain" description="C2H2-type" evidence="10">
    <location>
        <begin position="7"/>
        <end position="29"/>
    </location>
</feature>
<reference evidence="11 12" key="1">
    <citation type="journal article" date="2015" name="Nat. Commun.">
        <title>Outbred genome sequencing and CRISPR/Cas9 gene editing in butterflies.</title>
        <authorList>
            <person name="Li X."/>
            <person name="Fan D."/>
            <person name="Zhang W."/>
            <person name="Liu G."/>
            <person name="Zhang L."/>
            <person name="Zhao L."/>
            <person name="Fang X."/>
            <person name="Chen L."/>
            <person name="Dong Y."/>
            <person name="Chen Y."/>
            <person name="Ding Y."/>
            <person name="Zhao R."/>
            <person name="Feng M."/>
            <person name="Zhu Y."/>
            <person name="Feng Y."/>
            <person name="Jiang X."/>
            <person name="Zhu D."/>
            <person name="Xiang H."/>
            <person name="Feng X."/>
            <person name="Li S."/>
            <person name="Wang J."/>
            <person name="Zhang G."/>
            <person name="Kronforst M.R."/>
            <person name="Wang W."/>
        </authorList>
    </citation>
    <scope>NUCLEOTIDE SEQUENCE [LARGE SCALE GENOMIC DNA]</scope>
    <source>
        <strain evidence="11">Ya'a_city_454_Px</strain>
        <tissue evidence="11">Whole body</tissue>
    </source>
</reference>
<evidence type="ECO:0000256" key="6">
    <source>
        <dbReference type="ARBA" id="ARBA00022771"/>
    </source>
</evidence>
<dbReference type="AlphaFoldDB" id="A0A194PKL0"/>
<keyword evidence="5" id="KW-0677">Repeat</keyword>
<dbReference type="EMBL" id="KQ459602">
    <property type="protein sequence ID" value="KPI93269.1"/>
    <property type="molecule type" value="Genomic_DNA"/>
</dbReference>
<dbReference type="STRING" id="66420.A0A194PKL0"/>
<dbReference type="Gene3D" id="3.30.160.60">
    <property type="entry name" value="Classic Zinc Finger"/>
    <property type="match status" value="1"/>
</dbReference>
<dbReference type="SMART" id="SM00451">
    <property type="entry name" value="ZnF_U1"/>
    <property type="match status" value="2"/>
</dbReference>